<evidence type="ECO:0000313" key="3">
    <source>
        <dbReference type="Proteomes" id="UP000856143"/>
    </source>
</evidence>
<reference evidence="2" key="2">
    <citation type="submission" date="2020-11" db="EMBL/GenBank/DDBJ databases">
        <authorList>
            <consortium name="NCBI Pathogen Detection Project"/>
        </authorList>
    </citation>
    <scope>NUCLEOTIDE SEQUENCE</scope>
    <source>
        <strain evidence="2">R404</strain>
    </source>
</reference>
<protein>
    <submittedName>
        <fullName evidence="2">Uncharacterized protein</fullName>
    </submittedName>
</protein>
<comment type="caution">
    <text evidence="2">The sequence shown here is derived from an EMBL/GenBank/DDBJ whole genome shotgun (WGS) entry which is preliminary data.</text>
</comment>
<name>A0AAN5LAC0_KLEOX</name>
<accession>A0AAN5LAC0</accession>
<feature type="compositionally biased region" description="Polar residues" evidence="1">
    <location>
        <begin position="564"/>
        <end position="580"/>
    </location>
</feature>
<sequence length="624" mass="68557">MSNRFDFEVAGKDAASDVLKQVSDRVDELDKHLEKTREKLKLGGTPSQEAVEGLNERFERMARSARDNVQYIGDMVPPLKNVTALVTRYGSLAMRLGGVGAVGYAMVKGAQAVGEAAKSAYNLDVAAKNAGLSVDEFTRISGAMQILGVDADTANQSVEGLYKGLNDALQHRNSGALGLLTQIGVHLEKTKDGTVDMKRALEDLTRIFPTVNPQTQKTLSDMLGFTDADLRLLREGAHYKELLAKSDRYGLTVDPKTNKELTAVNQSLNEISASWEGLKKKTEYRILDGLLSDGSVRDGLEGINDILTHGLDSISLAHVLGATRGNEADELREIYNTPELYNSLSTGDKVGVNFGVMTQGTRQKYKQWHRPVDKAEQLRADLDAALHAPDSGIVQPGIPYNEPVTKNTRGMRNNNPGNLTAAPNSSGKDGRFNIFDTQRDGIAAFFRQMMLDGDRGMPTLRTEIKKYAPKNENPTEAYIQDVARRTGINSDIPLDLHNPQTLLRIAPAVFRFENGFQPFSPEQINQGYLDAVTDPRWSGKRNREFLQKQRDMLVADNAPARQPQPASGSVQQPDHQSMTQAVAEGVTRGMSESRLQVEMVNPYTGEPVSVPARTGRVVTAMNQY</sequence>
<evidence type="ECO:0000313" key="2">
    <source>
        <dbReference type="EMBL" id="HAT1683167.1"/>
    </source>
</evidence>
<gene>
    <name evidence="2" type="ORF">I8Y21_003891</name>
</gene>
<proteinExistence type="predicted"/>
<feature type="compositionally biased region" description="Polar residues" evidence="1">
    <location>
        <begin position="407"/>
        <end position="427"/>
    </location>
</feature>
<feature type="region of interest" description="Disordered" evidence="1">
    <location>
        <begin position="558"/>
        <end position="589"/>
    </location>
</feature>
<dbReference type="Proteomes" id="UP000856143">
    <property type="component" value="Unassembled WGS sequence"/>
</dbReference>
<evidence type="ECO:0000256" key="1">
    <source>
        <dbReference type="SAM" id="MobiDB-lite"/>
    </source>
</evidence>
<reference evidence="2" key="1">
    <citation type="journal article" date="2018" name="Genome Biol.">
        <title>SKESA: strategic k-mer extension for scrupulous assemblies.</title>
        <authorList>
            <person name="Souvorov A."/>
            <person name="Agarwala R."/>
            <person name="Lipman D.J."/>
        </authorList>
    </citation>
    <scope>NUCLEOTIDE SEQUENCE</scope>
    <source>
        <strain evidence="2">R404</strain>
    </source>
</reference>
<dbReference type="EMBL" id="DACSEO010000054">
    <property type="protein sequence ID" value="HAT1683167.1"/>
    <property type="molecule type" value="Genomic_DNA"/>
</dbReference>
<feature type="region of interest" description="Disordered" evidence="1">
    <location>
        <begin position="407"/>
        <end position="429"/>
    </location>
</feature>
<organism evidence="2 3">
    <name type="scientific">Klebsiella oxytoca</name>
    <dbReference type="NCBI Taxonomy" id="571"/>
    <lineage>
        <taxon>Bacteria</taxon>
        <taxon>Pseudomonadati</taxon>
        <taxon>Pseudomonadota</taxon>
        <taxon>Gammaproteobacteria</taxon>
        <taxon>Enterobacterales</taxon>
        <taxon>Enterobacteriaceae</taxon>
        <taxon>Klebsiella/Raoultella group</taxon>
        <taxon>Klebsiella</taxon>
    </lineage>
</organism>
<dbReference type="AlphaFoldDB" id="A0AAN5LAC0"/>